<organism evidence="1 2">
    <name type="scientific">Rubritalea tangerina</name>
    <dbReference type="NCBI Taxonomy" id="430798"/>
    <lineage>
        <taxon>Bacteria</taxon>
        <taxon>Pseudomonadati</taxon>
        <taxon>Verrucomicrobiota</taxon>
        <taxon>Verrucomicrobiia</taxon>
        <taxon>Verrucomicrobiales</taxon>
        <taxon>Rubritaleaceae</taxon>
        <taxon>Rubritalea</taxon>
    </lineage>
</organism>
<gene>
    <name evidence="1" type="ORF">ACFSW8_09615</name>
</gene>
<evidence type="ECO:0000313" key="1">
    <source>
        <dbReference type="EMBL" id="MFD2159153.1"/>
    </source>
</evidence>
<comment type="caution">
    <text evidence="1">The sequence shown here is derived from an EMBL/GenBank/DDBJ whole genome shotgun (WGS) entry which is preliminary data.</text>
</comment>
<dbReference type="Proteomes" id="UP001597389">
    <property type="component" value="Unassembled WGS sequence"/>
</dbReference>
<sequence>MKLRHSTLFVLTHFSLCYSGQSAAIALKNPSFESPPVQAVPNSNPNNNPFNDHNYNHITEIPEWGIPTAPPADRDYSSAIVRTQNWVYENQKVTGFNGQQSIWLLNDRVRATQSVRTSLKPGFTYDFTLAIAHVGKSRGSIVMRIESPTSVLAEKYIPFTGQNLTLSDHTVSYTAKSKEHNQIFLTFGVRDASDNVFLFDNARLEERKLSGKPVQQTTTPPVPPKKSPSVLLNIAGISIALDPAE</sequence>
<dbReference type="Gene3D" id="2.60.120.260">
    <property type="entry name" value="Galactose-binding domain-like"/>
    <property type="match status" value="1"/>
</dbReference>
<evidence type="ECO:0000313" key="2">
    <source>
        <dbReference type="Proteomes" id="UP001597389"/>
    </source>
</evidence>
<accession>A0ABW4ZB22</accession>
<evidence type="ECO:0008006" key="3">
    <source>
        <dbReference type="Google" id="ProtNLM"/>
    </source>
</evidence>
<reference evidence="2" key="1">
    <citation type="journal article" date="2019" name="Int. J. Syst. Evol. Microbiol.">
        <title>The Global Catalogue of Microorganisms (GCM) 10K type strain sequencing project: providing services to taxonomists for standard genome sequencing and annotation.</title>
        <authorList>
            <consortium name="The Broad Institute Genomics Platform"/>
            <consortium name="The Broad Institute Genome Sequencing Center for Infectious Disease"/>
            <person name="Wu L."/>
            <person name="Ma J."/>
        </authorList>
    </citation>
    <scope>NUCLEOTIDE SEQUENCE [LARGE SCALE GENOMIC DNA]</scope>
    <source>
        <strain evidence="2">CCUG 57942</strain>
    </source>
</reference>
<dbReference type="EMBL" id="JBHUJB010000037">
    <property type="protein sequence ID" value="MFD2159153.1"/>
    <property type="molecule type" value="Genomic_DNA"/>
</dbReference>
<name>A0ABW4ZB22_9BACT</name>
<dbReference type="RefSeq" id="WP_377178081.1">
    <property type="nucleotide sequence ID" value="NZ_JBHUJB010000037.1"/>
</dbReference>
<proteinExistence type="predicted"/>
<protein>
    <recommendedName>
        <fullName evidence="3">CBM-cenC domain-containing protein</fullName>
    </recommendedName>
</protein>
<keyword evidence="2" id="KW-1185">Reference proteome</keyword>